<evidence type="ECO:0000256" key="1">
    <source>
        <dbReference type="SAM" id="Phobius"/>
    </source>
</evidence>
<reference evidence="2 3" key="1">
    <citation type="journal article" date="2019" name="Nat. Ecol. Evol.">
        <title>Megaphylogeny resolves global patterns of mushroom evolution.</title>
        <authorList>
            <person name="Varga T."/>
            <person name="Krizsan K."/>
            <person name="Foldi C."/>
            <person name="Dima B."/>
            <person name="Sanchez-Garcia M."/>
            <person name="Sanchez-Ramirez S."/>
            <person name="Szollosi G.J."/>
            <person name="Szarkandi J.G."/>
            <person name="Papp V."/>
            <person name="Albert L."/>
            <person name="Andreopoulos W."/>
            <person name="Angelini C."/>
            <person name="Antonin V."/>
            <person name="Barry K.W."/>
            <person name="Bougher N.L."/>
            <person name="Buchanan P."/>
            <person name="Buyck B."/>
            <person name="Bense V."/>
            <person name="Catcheside P."/>
            <person name="Chovatia M."/>
            <person name="Cooper J."/>
            <person name="Damon W."/>
            <person name="Desjardin D."/>
            <person name="Finy P."/>
            <person name="Geml J."/>
            <person name="Haridas S."/>
            <person name="Hughes K."/>
            <person name="Justo A."/>
            <person name="Karasinski D."/>
            <person name="Kautmanova I."/>
            <person name="Kiss B."/>
            <person name="Kocsube S."/>
            <person name="Kotiranta H."/>
            <person name="LaButti K.M."/>
            <person name="Lechner B.E."/>
            <person name="Liimatainen K."/>
            <person name="Lipzen A."/>
            <person name="Lukacs Z."/>
            <person name="Mihaltcheva S."/>
            <person name="Morgado L.N."/>
            <person name="Niskanen T."/>
            <person name="Noordeloos M.E."/>
            <person name="Ohm R.A."/>
            <person name="Ortiz-Santana B."/>
            <person name="Ovrebo C."/>
            <person name="Racz N."/>
            <person name="Riley R."/>
            <person name="Savchenko A."/>
            <person name="Shiryaev A."/>
            <person name="Soop K."/>
            <person name="Spirin V."/>
            <person name="Szebenyi C."/>
            <person name="Tomsovsky M."/>
            <person name="Tulloss R.E."/>
            <person name="Uehling J."/>
            <person name="Grigoriev I.V."/>
            <person name="Vagvolgyi C."/>
            <person name="Papp T."/>
            <person name="Martin F.M."/>
            <person name="Miettinen O."/>
            <person name="Hibbett D.S."/>
            <person name="Nagy L.G."/>
        </authorList>
    </citation>
    <scope>NUCLEOTIDE SEQUENCE [LARGE SCALE GENOMIC DNA]</scope>
    <source>
        <strain evidence="2 3">CBS 962.96</strain>
    </source>
</reference>
<dbReference type="Proteomes" id="UP000297245">
    <property type="component" value="Unassembled WGS sequence"/>
</dbReference>
<organism evidence="2 3">
    <name type="scientific">Dendrothele bispora (strain CBS 962.96)</name>
    <dbReference type="NCBI Taxonomy" id="1314807"/>
    <lineage>
        <taxon>Eukaryota</taxon>
        <taxon>Fungi</taxon>
        <taxon>Dikarya</taxon>
        <taxon>Basidiomycota</taxon>
        <taxon>Agaricomycotina</taxon>
        <taxon>Agaricomycetes</taxon>
        <taxon>Agaricomycetidae</taxon>
        <taxon>Agaricales</taxon>
        <taxon>Agaricales incertae sedis</taxon>
        <taxon>Dendrothele</taxon>
    </lineage>
</organism>
<sequence>MYSRRSEFFKDYERNSGDSKCHYKNSHTADTSTRIRSRFLENQANPTSDSELEDHPLDAHAQSRLNSDSSFSALCPPYPRAFQISSSSALLQVRRLMMMLLELRFQTQLVAPAAFRGDVKLYYYRYPNERRQEIIELELERQEPRTGLVCRVGKRENFSRCTIANSRDMEQWLVVITINNDSDSNGIHGANGLAYGSWARWTNLELGVEAIDLKTSIPSSHFLPILLEAAKPGHFILRSIMLIVVLVLVLFVLPDDDSLESFDATEAKTVNVVMPSKEEISSKDD</sequence>
<accession>A0A4S8MNC0</accession>
<dbReference type="AlphaFoldDB" id="A0A4S8MNC0"/>
<keyword evidence="1" id="KW-0812">Transmembrane</keyword>
<name>A0A4S8MNC0_DENBC</name>
<dbReference type="EMBL" id="ML179063">
    <property type="protein sequence ID" value="THV03774.1"/>
    <property type="molecule type" value="Genomic_DNA"/>
</dbReference>
<keyword evidence="1" id="KW-0472">Membrane</keyword>
<feature type="transmembrane region" description="Helical" evidence="1">
    <location>
        <begin position="235"/>
        <end position="253"/>
    </location>
</feature>
<protein>
    <submittedName>
        <fullName evidence="2">Uncharacterized protein</fullName>
    </submittedName>
</protein>
<keyword evidence="3" id="KW-1185">Reference proteome</keyword>
<evidence type="ECO:0000313" key="2">
    <source>
        <dbReference type="EMBL" id="THV03774.1"/>
    </source>
</evidence>
<gene>
    <name evidence="2" type="ORF">K435DRAFT_791519</name>
</gene>
<keyword evidence="1" id="KW-1133">Transmembrane helix</keyword>
<evidence type="ECO:0000313" key="3">
    <source>
        <dbReference type="Proteomes" id="UP000297245"/>
    </source>
</evidence>
<proteinExistence type="predicted"/>